<keyword evidence="2" id="KW-0812">Transmembrane</keyword>
<dbReference type="GO" id="GO:0005886">
    <property type="term" value="C:plasma membrane"/>
    <property type="evidence" value="ECO:0007669"/>
    <property type="project" value="InterPro"/>
</dbReference>
<comment type="subcellular location">
    <subcellularLocation>
        <location evidence="1">Membrane</location>
        <topology evidence="1">Single-pass membrane protein</topology>
    </subcellularLocation>
</comment>
<comment type="caution">
    <text evidence="6">The sequence shown here is derived from an EMBL/GenBank/DDBJ whole genome shotgun (WGS) entry which is preliminary data.</text>
</comment>
<feature type="domain" description="Translocation and assembly module TamB C-terminal" evidence="5">
    <location>
        <begin position="845"/>
        <end position="1185"/>
    </location>
</feature>
<keyword evidence="3" id="KW-1133">Transmembrane helix</keyword>
<dbReference type="Pfam" id="PF04357">
    <property type="entry name" value="TamB"/>
    <property type="match status" value="1"/>
</dbReference>
<reference evidence="6" key="1">
    <citation type="submission" date="2019-11" db="EMBL/GenBank/DDBJ databases">
        <title>Acidithiobacillus ferrianus sp. nov.: a facultatively anaerobic and extremely acidophilic chemolithoautotroph.</title>
        <authorList>
            <person name="Norris P.R."/>
            <person name="Falagan C."/>
            <person name="Moya-Beltran A."/>
            <person name="Castro M."/>
            <person name="Quatrini R."/>
            <person name="Johnson D.B."/>
        </authorList>
    </citation>
    <scope>NUCLEOTIDE SEQUENCE [LARGE SCALE GENOMIC DNA]</scope>
    <source>
        <strain evidence="6">MG</strain>
    </source>
</reference>
<evidence type="ECO:0000313" key="6">
    <source>
        <dbReference type="EMBL" id="NDU44005.1"/>
    </source>
</evidence>
<dbReference type="GO" id="GO:0009306">
    <property type="term" value="P:protein secretion"/>
    <property type="evidence" value="ECO:0007669"/>
    <property type="project" value="InterPro"/>
</dbReference>
<sequence length="1185" mass="129079">MIRLHHGIIVAALFVLAVLVAVLAWLTTTDTGARWILTQVPDLRIKQVQGSLAGGLRLSGIAWDNAETRFHAQSLWWHWRPTRLLRGELDFSSLQLREAELHLPAPSRKPSPIDLRWPALPLWTRLIALKLSSVTCTNLRVWQGTQETFVLSQAALSELVWQYGRLRIEQLSAKTPQGTLHLTADLQIEKRGLQSRGMWTRGDTAHALTVKWATHWRGISPQAFGGALNIQVRQNQQRFELGGMAQIFPHQVLLQSLRLSNSTLKRPAKGHWRIDLPANTDGDYQVSGGFEQIVAKAIPGVLPVGALALDLRLRGNARHYAGQLAINGGPPFGRIQGALNGNDQGLRYQYAGELLGARLLPSVLTFRWQPSLHIHGQIRVRNLQTQRLMTRVPGAFSGDLSVDVRQSAQKIAGVLYLHLLPSQFYRQTLQGEASVHFRNNRWNLQNAQFRGPGAQLNAHGNLQQRLSFAVTVAKWQKLLPGAQGRSSVQGWVARPRSRWVGEIQGTGRHLAYRGVSLSALKAHAALDAANDIQATVGVRNLEYGGYHADLQAHAQGPLTRFALRLEAQWPQSHLTLTGLIGHRASAWALQLEKTTLTSIPLGNWQLLHPSTLRWTKGAASLSKMVLTNPVGARITAQGRYHPAIRQAELGLDLHALPLDFHARNAHASLRGFLNAHLQARCQGVCDAQGDWDFQKTQLQWRRADTTHRIDLQQFTGQIRWLSKDLSLTADLSLAQGWGGAHVALRSPATLSLPWHWNSGATLQGAIQAQLGAPLFAALPVGALQMRPQGQGSINTQILGTWAHPQWKGTARLQGLGFFVPQAGLNVRDVDAQLEGDGKQLQITRLQATSGSGQILGTGSIQLQQKKGFNLHITGKHFTALNLPQVQAVVSPDLSIAGDLQKVDIQGDIHTNRLRILGTDFSGPKPSSDVVFVKNMHKSGGIALRGDIHVTLGNDARVIIGGLRARLVGSLAVKMRAAQSPQVDGTLRMVDGQYAIYGHTLDFQRGSILFHGAASQANLDVLAVRTIKSSSSFAVDNTPVHAGVQVAGTLQAPQVTLYSKPAMSQTDILSYLVLGTPSSGLKSQNALLSAAAGTLFSASRAALFGNNLNSGGIDVGVSSDNENSGLAGAMVTLGHYLTPDLYLSVGQSVLGSGTVARLRYRVSRHIELQTESGTQNGANIFYRIDF</sequence>
<organism evidence="6">
    <name type="scientific">Acidithiobacillus ferrianus</name>
    <dbReference type="NCBI Taxonomy" id="2678518"/>
    <lineage>
        <taxon>Bacteria</taxon>
        <taxon>Pseudomonadati</taxon>
        <taxon>Pseudomonadota</taxon>
        <taxon>Acidithiobacillia</taxon>
        <taxon>Acidithiobacillales</taxon>
        <taxon>Acidithiobacillaceae</taxon>
        <taxon>Acidithiobacillus</taxon>
    </lineage>
</organism>
<dbReference type="AlphaFoldDB" id="A0A845UF94"/>
<dbReference type="EMBL" id="WNJL01000060">
    <property type="protein sequence ID" value="NDU44005.1"/>
    <property type="molecule type" value="Genomic_DNA"/>
</dbReference>
<evidence type="ECO:0000259" key="5">
    <source>
        <dbReference type="Pfam" id="PF04357"/>
    </source>
</evidence>
<dbReference type="InterPro" id="IPR007452">
    <property type="entry name" value="TamB_C"/>
</dbReference>
<accession>A0A845UF94</accession>
<evidence type="ECO:0000256" key="3">
    <source>
        <dbReference type="ARBA" id="ARBA00022989"/>
    </source>
</evidence>
<name>A0A845UF94_9PROT</name>
<dbReference type="RefSeq" id="WP_163099655.1">
    <property type="nucleotide sequence ID" value="NZ_CP127523.1"/>
</dbReference>
<dbReference type="PANTHER" id="PTHR36985:SF1">
    <property type="entry name" value="TRANSLOCATION AND ASSEMBLY MODULE SUBUNIT TAMB"/>
    <property type="match status" value="1"/>
</dbReference>
<evidence type="ECO:0000256" key="1">
    <source>
        <dbReference type="ARBA" id="ARBA00004167"/>
    </source>
</evidence>
<evidence type="ECO:0000256" key="4">
    <source>
        <dbReference type="ARBA" id="ARBA00023136"/>
    </source>
</evidence>
<protein>
    <submittedName>
        <fullName evidence="6">DUF490 domain-containing protein</fullName>
    </submittedName>
</protein>
<dbReference type="PANTHER" id="PTHR36985">
    <property type="entry name" value="TRANSLOCATION AND ASSEMBLY MODULE SUBUNIT TAMB"/>
    <property type="match status" value="1"/>
</dbReference>
<gene>
    <name evidence="6" type="ORF">GL267_15655</name>
</gene>
<evidence type="ECO:0000256" key="2">
    <source>
        <dbReference type="ARBA" id="ARBA00022692"/>
    </source>
</evidence>
<proteinExistence type="predicted"/>
<keyword evidence="4" id="KW-0472">Membrane</keyword>
<dbReference type="GO" id="GO:0097347">
    <property type="term" value="C:TAM protein secretion complex"/>
    <property type="evidence" value="ECO:0007669"/>
    <property type="project" value="TreeGrafter"/>
</dbReference>